<evidence type="ECO:0000313" key="2">
    <source>
        <dbReference type="EMBL" id="KAK7819513.1"/>
    </source>
</evidence>
<dbReference type="SUPFAM" id="SSF53098">
    <property type="entry name" value="Ribonuclease H-like"/>
    <property type="match status" value="1"/>
</dbReference>
<dbReference type="InterPro" id="IPR012337">
    <property type="entry name" value="RNaseH-like_sf"/>
</dbReference>
<dbReference type="GO" id="GO:0003676">
    <property type="term" value="F:nucleic acid binding"/>
    <property type="evidence" value="ECO:0007669"/>
    <property type="project" value="InterPro"/>
</dbReference>
<dbReference type="InterPro" id="IPR044730">
    <property type="entry name" value="RNase_H-like_dom_plant"/>
</dbReference>
<dbReference type="InterPro" id="IPR036397">
    <property type="entry name" value="RNaseH_sf"/>
</dbReference>
<name>A0AAW0IYA4_QUESU</name>
<comment type="caution">
    <text evidence="2">The sequence shown here is derived from an EMBL/GenBank/DDBJ whole genome shotgun (WGS) entry which is preliminary data.</text>
</comment>
<evidence type="ECO:0000259" key="1">
    <source>
        <dbReference type="Pfam" id="PF13456"/>
    </source>
</evidence>
<dbReference type="GO" id="GO:0004523">
    <property type="term" value="F:RNA-DNA hybrid ribonuclease activity"/>
    <property type="evidence" value="ECO:0007669"/>
    <property type="project" value="InterPro"/>
</dbReference>
<dbReference type="Pfam" id="PF13456">
    <property type="entry name" value="RVT_3"/>
    <property type="match status" value="1"/>
</dbReference>
<dbReference type="PANTHER" id="PTHR47074">
    <property type="entry name" value="BNAC02G40300D PROTEIN"/>
    <property type="match status" value="1"/>
</dbReference>
<proteinExistence type="predicted"/>
<dbReference type="Proteomes" id="UP000237347">
    <property type="component" value="Unassembled WGS sequence"/>
</dbReference>
<dbReference type="InterPro" id="IPR002156">
    <property type="entry name" value="RNaseH_domain"/>
</dbReference>
<dbReference type="EMBL" id="PKMF04000778">
    <property type="protein sequence ID" value="KAK7819513.1"/>
    <property type="molecule type" value="Genomic_DNA"/>
</dbReference>
<organism evidence="2 3">
    <name type="scientific">Quercus suber</name>
    <name type="common">Cork oak</name>
    <dbReference type="NCBI Taxonomy" id="58331"/>
    <lineage>
        <taxon>Eukaryota</taxon>
        <taxon>Viridiplantae</taxon>
        <taxon>Streptophyta</taxon>
        <taxon>Embryophyta</taxon>
        <taxon>Tracheophyta</taxon>
        <taxon>Spermatophyta</taxon>
        <taxon>Magnoliopsida</taxon>
        <taxon>eudicotyledons</taxon>
        <taxon>Gunneridae</taxon>
        <taxon>Pentapetalae</taxon>
        <taxon>rosids</taxon>
        <taxon>fabids</taxon>
        <taxon>Fagales</taxon>
        <taxon>Fagaceae</taxon>
        <taxon>Quercus</taxon>
    </lineage>
</organism>
<dbReference type="CDD" id="cd06222">
    <property type="entry name" value="RNase_H_like"/>
    <property type="match status" value="1"/>
</dbReference>
<evidence type="ECO:0000313" key="3">
    <source>
        <dbReference type="Proteomes" id="UP000237347"/>
    </source>
</evidence>
<gene>
    <name evidence="2" type="ORF">CFP56_040197</name>
</gene>
<feature type="domain" description="RNase H type-1" evidence="1">
    <location>
        <begin position="30"/>
        <end position="141"/>
    </location>
</feature>
<keyword evidence="3" id="KW-1185">Reference proteome</keyword>
<accession>A0AAW0IYA4</accession>
<protein>
    <recommendedName>
        <fullName evidence="1">RNase H type-1 domain-containing protein</fullName>
    </recommendedName>
</protein>
<dbReference type="AlphaFoldDB" id="A0AAW0IYA4"/>
<dbReference type="PANTHER" id="PTHR47074:SF48">
    <property type="entry name" value="POLYNUCLEOTIDYL TRANSFERASE, RIBONUCLEASE H-LIKE SUPERFAMILY PROTEIN"/>
    <property type="match status" value="1"/>
</dbReference>
<dbReference type="InterPro" id="IPR052929">
    <property type="entry name" value="RNase_H-like_EbsB-rel"/>
</dbReference>
<reference evidence="2 3" key="1">
    <citation type="journal article" date="2018" name="Sci. Data">
        <title>The draft genome sequence of cork oak.</title>
        <authorList>
            <person name="Ramos A.M."/>
            <person name="Usie A."/>
            <person name="Barbosa P."/>
            <person name="Barros P.M."/>
            <person name="Capote T."/>
            <person name="Chaves I."/>
            <person name="Simoes F."/>
            <person name="Abreu I."/>
            <person name="Carrasquinho I."/>
            <person name="Faro C."/>
            <person name="Guimaraes J.B."/>
            <person name="Mendonca D."/>
            <person name="Nobrega F."/>
            <person name="Rodrigues L."/>
            <person name="Saibo N.J.M."/>
            <person name="Varela M.C."/>
            <person name="Egas C."/>
            <person name="Matos J."/>
            <person name="Miguel C.M."/>
            <person name="Oliveira M.M."/>
            <person name="Ricardo C.P."/>
            <person name="Goncalves S."/>
        </authorList>
    </citation>
    <scope>NUCLEOTIDE SEQUENCE [LARGE SCALE GENOMIC DNA]</scope>
    <source>
        <strain evidence="3">cv. HL8</strain>
    </source>
</reference>
<sequence>MTWHANIGKFLSKRSPFASSTPPMPRQYKRKVGLGVIIRDSNGMVIATLSSPMVGPLSALETETKALETGLHFALDIGIRDAVFENDALEVINAVLGLATPSSSTQFIVDGIHQQACMFRSCCFTHNKRQGNVLAHMLAQYSKSLASYVAWVESCPSHIEQACAQDFDVASIV</sequence>
<dbReference type="Gene3D" id="3.30.420.10">
    <property type="entry name" value="Ribonuclease H-like superfamily/Ribonuclease H"/>
    <property type="match status" value="1"/>
</dbReference>